<dbReference type="Pfam" id="PF15926">
    <property type="entry name" value="RNF220"/>
    <property type="match status" value="1"/>
</dbReference>
<dbReference type="PANTHER" id="PTHR13459:SF1">
    <property type="entry name" value="E3 UBIQUITIN-PROTEIN LIGASE RNF220 ISOFORM X1"/>
    <property type="match status" value="1"/>
</dbReference>
<dbReference type="Gene3D" id="3.30.40.10">
    <property type="entry name" value="Zinc/RING finger domain, C3HC4 (zinc finger)"/>
    <property type="match status" value="1"/>
</dbReference>
<dbReference type="PROSITE" id="PS50089">
    <property type="entry name" value="ZF_RING_2"/>
    <property type="match status" value="1"/>
</dbReference>
<evidence type="ECO:0000256" key="2">
    <source>
        <dbReference type="ARBA" id="ARBA00022763"/>
    </source>
</evidence>
<gene>
    <name evidence="10" type="ORF">D9619_000595</name>
</gene>
<sequence>MVLKITLNKGKGKKRVIDSEDELPPPVASASEPPHPTKRPKRAETRPCPICDEQVPLRLLSKHAELESERVQEIISHIGDSDLVYDDLDEPGPSSRNRRSAIKAKKSIRTRHEADTIEQSAKAIQTVKRHRKQRHNKLKDLIKDDSEDSVSYRASWMNRFRATEAIACPVCSKTVTGDTDILDAHVDACLAHEARRLEEARQRELQHQQALEEEVWEGGSEGGYVGDIRGAGFAHRNDEECVDEEIDIDGDDHTFGEAQFTEGDIVPVSRQEVDEDTEIDVEIDGTDDEAPAEQRTLRDLVAAGKVMKQPTPSQSGPSKTHSESTVMGVSDIDSMDLAIAVARGKEDKTNLVQALENKIKQLESATVSTSAALLCRICIDPYTEPTVSTGCWHTCCQECWLRCLGSTKLCPICKRITSASDLRRVYL</sequence>
<dbReference type="GO" id="GO:0016567">
    <property type="term" value="P:protein ubiquitination"/>
    <property type="evidence" value="ECO:0007669"/>
    <property type="project" value="TreeGrafter"/>
</dbReference>
<evidence type="ECO:0000256" key="7">
    <source>
        <dbReference type="SAM" id="Coils"/>
    </source>
</evidence>
<feature type="region of interest" description="Disordered" evidence="8">
    <location>
        <begin position="1"/>
        <end position="47"/>
    </location>
</feature>
<dbReference type="Pfam" id="PF13923">
    <property type="entry name" value="zf-C3HC4_2"/>
    <property type="match status" value="1"/>
</dbReference>
<dbReference type="EMBL" id="JAACJJ010000028">
    <property type="protein sequence ID" value="KAF5321900.1"/>
    <property type="molecule type" value="Genomic_DNA"/>
</dbReference>
<feature type="compositionally biased region" description="Polar residues" evidence="8">
    <location>
        <begin position="310"/>
        <end position="325"/>
    </location>
</feature>
<dbReference type="PANTHER" id="PTHR13459">
    <property type="entry name" value="E3 UBIQUITIN-PROTEIN LIGASE RNF220 ISOFORM X1"/>
    <property type="match status" value="1"/>
</dbReference>
<dbReference type="SUPFAM" id="SSF57850">
    <property type="entry name" value="RING/U-box"/>
    <property type="match status" value="1"/>
</dbReference>
<dbReference type="InterPro" id="IPR013083">
    <property type="entry name" value="Znf_RING/FYVE/PHD"/>
</dbReference>
<reference evidence="10 11" key="1">
    <citation type="journal article" date="2020" name="ISME J.">
        <title>Uncovering the hidden diversity of litter-decomposition mechanisms in mushroom-forming fungi.</title>
        <authorList>
            <person name="Floudas D."/>
            <person name="Bentzer J."/>
            <person name="Ahren D."/>
            <person name="Johansson T."/>
            <person name="Persson P."/>
            <person name="Tunlid A."/>
        </authorList>
    </citation>
    <scope>NUCLEOTIDE SEQUENCE [LARGE SCALE GENOMIC DNA]</scope>
    <source>
        <strain evidence="10 11">CBS 101986</strain>
    </source>
</reference>
<comment type="caution">
    <text evidence="10">The sequence shown here is derived from an EMBL/GenBank/DDBJ whole genome shotgun (WGS) entry which is preliminary data.</text>
</comment>
<proteinExistence type="predicted"/>
<dbReference type="GO" id="GO:0061630">
    <property type="term" value="F:ubiquitin protein ligase activity"/>
    <property type="evidence" value="ECO:0007669"/>
    <property type="project" value="TreeGrafter"/>
</dbReference>
<dbReference type="InterPro" id="IPR006642">
    <property type="entry name" value="Rad18_UBZ4"/>
</dbReference>
<feature type="region of interest" description="Disordered" evidence="8">
    <location>
        <begin position="83"/>
        <end position="114"/>
    </location>
</feature>
<feature type="region of interest" description="Disordered" evidence="8">
    <location>
        <begin position="306"/>
        <end position="325"/>
    </location>
</feature>
<evidence type="ECO:0000256" key="5">
    <source>
        <dbReference type="ARBA" id="ARBA00023204"/>
    </source>
</evidence>
<protein>
    <recommendedName>
        <fullName evidence="9">RING-type domain-containing protein</fullName>
    </recommendedName>
</protein>
<evidence type="ECO:0000313" key="10">
    <source>
        <dbReference type="EMBL" id="KAF5321900.1"/>
    </source>
</evidence>
<keyword evidence="4" id="KW-0862">Zinc</keyword>
<dbReference type="GO" id="GO:0006281">
    <property type="term" value="P:DNA repair"/>
    <property type="evidence" value="ECO:0007669"/>
    <property type="project" value="UniProtKB-KW"/>
</dbReference>
<accession>A0A8H5BEQ6</accession>
<evidence type="ECO:0000256" key="3">
    <source>
        <dbReference type="ARBA" id="ARBA00022771"/>
    </source>
</evidence>
<dbReference type="SMART" id="SM00734">
    <property type="entry name" value="ZnF_Rad18"/>
    <property type="match status" value="1"/>
</dbReference>
<evidence type="ECO:0000313" key="11">
    <source>
        <dbReference type="Proteomes" id="UP000567179"/>
    </source>
</evidence>
<feature type="coiled-coil region" evidence="7">
    <location>
        <begin position="345"/>
        <end position="372"/>
    </location>
</feature>
<dbReference type="InterPro" id="IPR052443">
    <property type="entry name" value="E3_ubiq-ligase_RNF220-like"/>
</dbReference>
<evidence type="ECO:0000256" key="6">
    <source>
        <dbReference type="PROSITE-ProRule" id="PRU00175"/>
    </source>
</evidence>
<dbReference type="OrthoDB" id="6270329at2759"/>
<evidence type="ECO:0000256" key="1">
    <source>
        <dbReference type="ARBA" id="ARBA00022723"/>
    </source>
</evidence>
<dbReference type="Gene3D" id="3.30.160.60">
    <property type="entry name" value="Classic Zinc Finger"/>
    <property type="match status" value="1"/>
</dbReference>
<keyword evidence="1" id="KW-0479">Metal-binding</keyword>
<evidence type="ECO:0000259" key="9">
    <source>
        <dbReference type="PROSITE" id="PS50089"/>
    </source>
</evidence>
<dbReference type="GO" id="GO:0003677">
    <property type="term" value="F:DNA binding"/>
    <property type="evidence" value="ECO:0007669"/>
    <property type="project" value="InterPro"/>
</dbReference>
<name>A0A8H5BEQ6_9AGAR</name>
<dbReference type="Proteomes" id="UP000567179">
    <property type="component" value="Unassembled WGS sequence"/>
</dbReference>
<keyword evidence="2" id="KW-0227">DNA damage</keyword>
<feature type="domain" description="RING-type" evidence="9">
    <location>
        <begin position="375"/>
        <end position="414"/>
    </location>
</feature>
<keyword evidence="3 6" id="KW-0863">Zinc-finger</keyword>
<keyword evidence="5" id="KW-0234">DNA repair</keyword>
<feature type="compositionally biased region" description="Basic residues" evidence="8">
    <location>
        <begin position="96"/>
        <end position="109"/>
    </location>
</feature>
<evidence type="ECO:0000256" key="4">
    <source>
        <dbReference type="ARBA" id="ARBA00022833"/>
    </source>
</evidence>
<dbReference type="GO" id="GO:0008270">
    <property type="term" value="F:zinc ion binding"/>
    <property type="evidence" value="ECO:0007669"/>
    <property type="project" value="UniProtKB-KW"/>
</dbReference>
<evidence type="ECO:0000256" key="8">
    <source>
        <dbReference type="SAM" id="MobiDB-lite"/>
    </source>
</evidence>
<dbReference type="AlphaFoldDB" id="A0A8H5BEQ6"/>
<keyword evidence="7" id="KW-0175">Coiled coil</keyword>
<organism evidence="10 11">
    <name type="scientific">Psilocybe cf. subviscida</name>
    <dbReference type="NCBI Taxonomy" id="2480587"/>
    <lineage>
        <taxon>Eukaryota</taxon>
        <taxon>Fungi</taxon>
        <taxon>Dikarya</taxon>
        <taxon>Basidiomycota</taxon>
        <taxon>Agaricomycotina</taxon>
        <taxon>Agaricomycetes</taxon>
        <taxon>Agaricomycetidae</taxon>
        <taxon>Agaricales</taxon>
        <taxon>Agaricineae</taxon>
        <taxon>Strophariaceae</taxon>
        <taxon>Psilocybe</taxon>
    </lineage>
</organism>
<keyword evidence="11" id="KW-1185">Reference proteome</keyword>
<dbReference type="InterPro" id="IPR001841">
    <property type="entry name" value="Znf_RING"/>
</dbReference>
<dbReference type="InterPro" id="IPR031824">
    <property type="entry name" value="RNF220_mid"/>
</dbReference>